<dbReference type="EMBL" id="BAAAPF010000014">
    <property type="protein sequence ID" value="GAA2111962.1"/>
    <property type="molecule type" value="Genomic_DNA"/>
</dbReference>
<feature type="compositionally biased region" description="Basic and acidic residues" evidence="5">
    <location>
        <begin position="94"/>
        <end position="104"/>
    </location>
</feature>
<dbReference type="RefSeq" id="WP_344288229.1">
    <property type="nucleotide sequence ID" value="NZ_BAAAPF010000014.1"/>
</dbReference>
<reference evidence="7 8" key="1">
    <citation type="journal article" date="2019" name="Int. J. Syst. Evol. Microbiol.">
        <title>The Global Catalogue of Microorganisms (GCM) 10K type strain sequencing project: providing services to taxonomists for standard genome sequencing and annotation.</title>
        <authorList>
            <consortium name="The Broad Institute Genomics Platform"/>
            <consortium name="The Broad Institute Genome Sequencing Center for Infectious Disease"/>
            <person name="Wu L."/>
            <person name="Ma J."/>
        </authorList>
    </citation>
    <scope>NUCLEOTIDE SEQUENCE [LARGE SCALE GENOMIC DNA]</scope>
    <source>
        <strain evidence="7 8">JCM 15481</strain>
    </source>
</reference>
<accession>A0ABN2XJE1</accession>
<dbReference type="Pfam" id="PF04545">
    <property type="entry name" value="Sigma70_r4"/>
    <property type="match status" value="1"/>
</dbReference>
<dbReference type="InterPro" id="IPR007624">
    <property type="entry name" value="RNA_pol_sigma70_r3"/>
</dbReference>
<dbReference type="NCBIfam" id="TIGR02980">
    <property type="entry name" value="SigBFG"/>
    <property type="match status" value="1"/>
</dbReference>
<feature type="region of interest" description="Disordered" evidence="5">
    <location>
        <begin position="16"/>
        <end position="122"/>
    </location>
</feature>
<keyword evidence="2" id="KW-0731">Sigma factor</keyword>
<evidence type="ECO:0000256" key="3">
    <source>
        <dbReference type="ARBA" id="ARBA00023125"/>
    </source>
</evidence>
<sequence length="374" mass="39903">MSAELGSSQMLTEVAPLGAQAAFPDAPATARDGLDRTLDPSPDPAAGEYDAPPTPLTPQPPPALPTLPSPALGGALLPAPAGAGDDDVPDPDAAEPHVPGHDAADAADPDAAGADAGPSGSLDTRTLSRALFLRLAELPPGDSPERTYVRDTLIELNLPLVRYAAARFRSRNEPMEDIVQVGTIGLIKAIDRFDCRRGTEFPTFAMPTVIGEIKRYFRDTSWSVRVPRRLQELRLALTKASDDLAQRLDRSPTVPELAQYLGVSDEDVVDGLAVGNAYTASSLDSPAPEEDGGEGSLADRLGYEDTALEGVEYRESLKPLLAQLPARERRIIMLRFFGNMTQSQIGDEVGISQMHVSRLLTRTLAQLRAGLIAD</sequence>
<dbReference type="SUPFAM" id="SSF88946">
    <property type="entry name" value="Sigma2 domain of RNA polymerase sigma factors"/>
    <property type="match status" value="1"/>
</dbReference>
<dbReference type="Gene3D" id="1.20.120.1810">
    <property type="match status" value="1"/>
</dbReference>
<keyword evidence="1" id="KW-0805">Transcription regulation</keyword>
<feature type="compositionally biased region" description="Pro residues" evidence="5">
    <location>
        <begin position="52"/>
        <end position="68"/>
    </location>
</feature>
<dbReference type="PANTHER" id="PTHR30385">
    <property type="entry name" value="SIGMA FACTOR F FLAGELLAR"/>
    <property type="match status" value="1"/>
</dbReference>
<dbReference type="InterPro" id="IPR000943">
    <property type="entry name" value="RNA_pol_sigma70"/>
</dbReference>
<dbReference type="SUPFAM" id="SSF88659">
    <property type="entry name" value="Sigma3 and sigma4 domains of RNA polymerase sigma factors"/>
    <property type="match status" value="2"/>
</dbReference>
<dbReference type="Pfam" id="PF04539">
    <property type="entry name" value="Sigma70_r3"/>
    <property type="match status" value="1"/>
</dbReference>
<dbReference type="InterPro" id="IPR007630">
    <property type="entry name" value="RNA_pol_sigma70_r4"/>
</dbReference>
<dbReference type="InterPro" id="IPR013325">
    <property type="entry name" value="RNA_pol_sigma_r2"/>
</dbReference>
<feature type="region of interest" description="Disordered" evidence="5">
    <location>
        <begin position="280"/>
        <end position="299"/>
    </location>
</feature>
<keyword evidence="4" id="KW-0804">Transcription</keyword>
<evidence type="ECO:0000256" key="2">
    <source>
        <dbReference type="ARBA" id="ARBA00023082"/>
    </source>
</evidence>
<feature type="compositionally biased region" description="Low complexity" evidence="5">
    <location>
        <begin position="69"/>
        <end position="83"/>
    </location>
</feature>
<dbReference type="Pfam" id="PF04542">
    <property type="entry name" value="Sigma70_r2"/>
    <property type="match status" value="1"/>
</dbReference>
<organism evidence="7 8">
    <name type="scientific">Streptomyces synnematoformans</name>
    <dbReference type="NCBI Taxonomy" id="415721"/>
    <lineage>
        <taxon>Bacteria</taxon>
        <taxon>Bacillati</taxon>
        <taxon>Actinomycetota</taxon>
        <taxon>Actinomycetes</taxon>
        <taxon>Kitasatosporales</taxon>
        <taxon>Streptomycetaceae</taxon>
        <taxon>Streptomyces</taxon>
    </lineage>
</organism>
<keyword evidence="3" id="KW-0238">DNA-binding</keyword>
<dbReference type="NCBIfam" id="TIGR02937">
    <property type="entry name" value="sigma70-ECF"/>
    <property type="match status" value="1"/>
</dbReference>
<protein>
    <recommendedName>
        <fullName evidence="6">RNA polymerase sigma-70 domain-containing protein</fullName>
    </recommendedName>
</protein>
<dbReference type="InterPro" id="IPR013324">
    <property type="entry name" value="RNA_pol_sigma_r3/r4-like"/>
</dbReference>
<evidence type="ECO:0000256" key="1">
    <source>
        <dbReference type="ARBA" id="ARBA00023015"/>
    </source>
</evidence>
<evidence type="ECO:0000256" key="4">
    <source>
        <dbReference type="ARBA" id="ARBA00023163"/>
    </source>
</evidence>
<feature type="compositionally biased region" description="Low complexity" evidence="5">
    <location>
        <begin position="109"/>
        <end position="118"/>
    </location>
</feature>
<evidence type="ECO:0000256" key="5">
    <source>
        <dbReference type="SAM" id="MobiDB-lite"/>
    </source>
</evidence>
<dbReference type="PROSITE" id="PS00715">
    <property type="entry name" value="SIGMA70_1"/>
    <property type="match status" value="1"/>
</dbReference>
<gene>
    <name evidence="7" type="ORF">GCM10009802_09850</name>
</gene>
<comment type="caution">
    <text evidence="7">The sequence shown here is derived from an EMBL/GenBank/DDBJ whole genome shotgun (WGS) entry which is preliminary data.</text>
</comment>
<dbReference type="InterPro" id="IPR036388">
    <property type="entry name" value="WH-like_DNA-bd_sf"/>
</dbReference>
<evidence type="ECO:0000313" key="7">
    <source>
        <dbReference type="EMBL" id="GAA2111962.1"/>
    </source>
</evidence>
<feature type="compositionally biased region" description="Low complexity" evidence="5">
    <location>
        <begin position="19"/>
        <end position="30"/>
    </location>
</feature>
<dbReference type="InterPro" id="IPR014322">
    <property type="entry name" value="RNA_pol_sigma-B/F/G"/>
</dbReference>
<dbReference type="Proteomes" id="UP001500443">
    <property type="component" value="Unassembled WGS sequence"/>
</dbReference>
<dbReference type="PRINTS" id="PR00046">
    <property type="entry name" value="SIGMA70FCT"/>
</dbReference>
<keyword evidence="8" id="KW-1185">Reference proteome</keyword>
<dbReference type="InterPro" id="IPR007627">
    <property type="entry name" value="RNA_pol_sigma70_r2"/>
</dbReference>
<name>A0ABN2XJE1_9ACTN</name>
<dbReference type="Gene3D" id="1.10.10.10">
    <property type="entry name" value="Winged helix-like DNA-binding domain superfamily/Winged helix DNA-binding domain"/>
    <property type="match status" value="2"/>
</dbReference>
<evidence type="ECO:0000313" key="8">
    <source>
        <dbReference type="Proteomes" id="UP001500443"/>
    </source>
</evidence>
<dbReference type="InterPro" id="IPR014284">
    <property type="entry name" value="RNA_pol_sigma-70_dom"/>
</dbReference>
<proteinExistence type="predicted"/>
<dbReference type="PANTHER" id="PTHR30385:SF4">
    <property type="entry name" value="RNA POLYMERASE SIGMA-E FACTOR"/>
    <property type="match status" value="1"/>
</dbReference>
<feature type="compositionally biased region" description="Acidic residues" evidence="5">
    <location>
        <begin position="84"/>
        <end position="93"/>
    </location>
</feature>
<dbReference type="CDD" id="cd06171">
    <property type="entry name" value="Sigma70_r4"/>
    <property type="match status" value="1"/>
</dbReference>
<evidence type="ECO:0000259" key="6">
    <source>
        <dbReference type="PROSITE" id="PS00715"/>
    </source>
</evidence>
<feature type="domain" description="RNA polymerase sigma-70" evidence="6">
    <location>
        <begin position="177"/>
        <end position="190"/>
    </location>
</feature>